<feature type="transmembrane region" description="Helical" evidence="5">
    <location>
        <begin position="47"/>
        <end position="65"/>
    </location>
</feature>
<dbReference type="Gene3D" id="1.10.1450.10">
    <property type="entry name" value="Tetraspanin"/>
    <property type="match status" value="1"/>
</dbReference>
<evidence type="ECO:0000256" key="2">
    <source>
        <dbReference type="ARBA" id="ARBA00022692"/>
    </source>
</evidence>
<evidence type="ECO:0000256" key="4">
    <source>
        <dbReference type="ARBA" id="ARBA00023136"/>
    </source>
</evidence>
<evidence type="ECO:0000256" key="5">
    <source>
        <dbReference type="SAM" id="Phobius"/>
    </source>
</evidence>
<feature type="transmembrane region" description="Helical" evidence="5">
    <location>
        <begin position="77"/>
        <end position="98"/>
    </location>
</feature>
<sequence length="291" mass="32534">MCCPCSVRGWLFFFTILQVIGGMSFIVTPWMYYRSSKSDLDERLSPVRWAIFTAGAVSFLLGITGMHGARKRNKNVLITYSVGSCLRCFGLGFLAYYLPPQFPNMIKALYEKYIPLHTNGRDLVPGLTALQTIGKCCGLVNGYEDWDSHVPSSCYCAPLQGESCVLTEHGYFYKQPCLDLLVNVYVDMNIVRNSCIFYVVFTAIEMLLALVMTRRIKKDSSAEVTEALRYGNASNMEMATTHQAPPMLPATQAPPMLPSTQAPPMLPSSQAHLYASAYYPPPPPYQYYGKN</sequence>
<dbReference type="SUPFAM" id="SSF48652">
    <property type="entry name" value="Tetraspanin"/>
    <property type="match status" value="1"/>
</dbReference>
<comment type="caution">
    <text evidence="6">The sequence shown here is derived from an EMBL/GenBank/DDBJ whole genome shotgun (WGS) entry which is preliminary data.</text>
</comment>
<dbReference type="InterPro" id="IPR018499">
    <property type="entry name" value="Tetraspanin/Peripherin"/>
</dbReference>
<comment type="subcellular location">
    <subcellularLocation>
        <location evidence="1">Membrane</location>
        <topology evidence="1">Multi-pass membrane protein</topology>
    </subcellularLocation>
</comment>
<reference evidence="6 7" key="1">
    <citation type="submission" date="2021-04" db="EMBL/GenBank/DDBJ databases">
        <authorList>
            <person name="De Guttry C."/>
            <person name="Zahm M."/>
            <person name="Klopp C."/>
            <person name="Cabau C."/>
            <person name="Louis A."/>
            <person name="Berthelot C."/>
            <person name="Parey E."/>
            <person name="Roest Crollius H."/>
            <person name="Montfort J."/>
            <person name="Robinson-Rechavi M."/>
            <person name="Bucao C."/>
            <person name="Bouchez O."/>
            <person name="Gislard M."/>
            <person name="Lluch J."/>
            <person name="Milhes M."/>
            <person name="Lampietro C."/>
            <person name="Lopez Roques C."/>
            <person name="Donnadieu C."/>
            <person name="Braasch I."/>
            <person name="Desvignes T."/>
            <person name="Postlethwait J."/>
            <person name="Bobe J."/>
            <person name="Wedekind C."/>
            <person name="Guiguen Y."/>
        </authorList>
    </citation>
    <scope>NUCLEOTIDE SEQUENCE [LARGE SCALE GENOMIC DNA]</scope>
    <source>
        <strain evidence="6">Cs_M1</strain>
        <tissue evidence="6">Blood</tissue>
    </source>
</reference>
<dbReference type="Pfam" id="PF00335">
    <property type="entry name" value="Tetraspanin"/>
    <property type="match status" value="1"/>
</dbReference>
<proteinExistence type="predicted"/>
<dbReference type="Proteomes" id="UP001356427">
    <property type="component" value="Unassembled WGS sequence"/>
</dbReference>
<evidence type="ECO:0000313" key="7">
    <source>
        <dbReference type="Proteomes" id="UP001356427"/>
    </source>
</evidence>
<organism evidence="6 7">
    <name type="scientific">Coregonus suidteri</name>
    <dbReference type="NCBI Taxonomy" id="861788"/>
    <lineage>
        <taxon>Eukaryota</taxon>
        <taxon>Metazoa</taxon>
        <taxon>Chordata</taxon>
        <taxon>Craniata</taxon>
        <taxon>Vertebrata</taxon>
        <taxon>Euteleostomi</taxon>
        <taxon>Actinopterygii</taxon>
        <taxon>Neopterygii</taxon>
        <taxon>Teleostei</taxon>
        <taxon>Protacanthopterygii</taxon>
        <taxon>Salmoniformes</taxon>
        <taxon>Salmonidae</taxon>
        <taxon>Coregoninae</taxon>
        <taxon>Coregonus</taxon>
    </lineage>
</organism>
<evidence type="ECO:0008006" key="8">
    <source>
        <dbReference type="Google" id="ProtNLM"/>
    </source>
</evidence>
<dbReference type="InterPro" id="IPR008952">
    <property type="entry name" value="Tetraspanin_EC2_sf"/>
</dbReference>
<feature type="transmembrane region" description="Helical" evidence="5">
    <location>
        <begin position="190"/>
        <end position="211"/>
    </location>
</feature>
<evidence type="ECO:0000256" key="1">
    <source>
        <dbReference type="ARBA" id="ARBA00004141"/>
    </source>
</evidence>
<feature type="transmembrane region" description="Helical" evidence="5">
    <location>
        <begin position="7"/>
        <end position="27"/>
    </location>
</feature>
<evidence type="ECO:0000313" key="6">
    <source>
        <dbReference type="EMBL" id="KAK6292351.1"/>
    </source>
</evidence>
<accession>A0AAN8KNW1</accession>
<dbReference type="EMBL" id="JAGTTL010000038">
    <property type="protein sequence ID" value="KAK6292351.1"/>
    <property type="molecule type" value="Genomic_DNA"/>
</dbReference>
<keyword evidence="3 5" id="KW-1133">Transmembrane helix</keyword>
<evidence type="ECO:0000256" key="3">
    <source>
        <dbReference type="ARBA" id="ARBA00022989"/>
    </source>
</evidence>
<dbReference type="GO" id="GO:0016020">
    <property type="term" value="C:membrane"/>
    <property type="evidence" value="ECO:0007669"/>
    <property type="project" value="UniProtKB-SubCell"/>
</dbReference>
<gene>
    <name evidence="6" type="ORF">J4Q44_G00369350</name>
</gene>
<keyword evidence="7" id="KW-1185">Reference proteome</keyword>
<keyword evidence="2 5" id="KW-0812">Transmembrane</keyword>
<protein>
    <recommendedName>
        <fullName evidence="8">Tetraspanin</fullName>
    </recommendedName>
</protein>
<dbReference type="AlphaFoldDB" id="A0AAN8KNW1"/>
<keyword evidence="4 5" id="KW-0472">Membrane</keyword>
<name>A0AAN8KNW1_9TELE</name>